<comment type="similarity">
    <text evidence="1">Belongs to the leucine-binding protein family.</text>
</comment>
<dbReference type="InterPro" id="IPR028082">
    <property type="entry name" value="Peripla_BP_I"/>
</dbReference>
<evidence type="ECO:0000256" key="3">
    <source>
        <dbReference type="SAM" id="MobiDB-lite"/>
    </source>
</evidence>
<evidence type="ECO:0000313" key="6">
    <source>
        <dbReference type="Proteomes" id="UP000005143"/>
    </source>
</evidence>
<dbReference type="EMBL" id="AGUD01000238">
    <property type="protein sequence ID" value="EHN10215.1"/>
    <property type="molecule type" value="Genomic_DNA"/>
</dbReference>
<accession>H0E817</accession>
<sequence length="453" mass="47383">MQGETMPRNDGAQRRARPRGRAGRWIAALTVAVLALPVAGCGSDDGGGSSTGSAAGTAAAAAAKATCGLANGRRATGTPIKVGAVVGATGPADFSSAAKSAKAYFDCVNANGGIDGRPVRYLVEDDGWNPEKAGQVARKLVEDEKVVAMIGSTSFVECGVNAKYYEQRDVLVVAGVGVPRECFHSRNIAPTNQGPRLSGIGAAQYAKQNGAKSIACVANSIPNFGGWVCEGVEAWGRQAGVEVKSFNGKPDASDAESITLKALGAKTDAVVLVDAAPAMAAYLKVAQQQGSGGEDRPWYLPTSAYDLSFPKTVGAYWNDKLTAAIELAPLDGTGRDNATWSAIMDEYGGDAPRDSFSQAGYLAAKIFVDTALKLEGQVDRASVGAALRDVRDFKTDLLCAPWYFGDGDRHNPNHAGRVVRQTGEGETGFSTIEQCREIEDPELRDVRDAERGA</sequence>
<name>H0E817_9ACTN</name>
<reference evidence="5 6" key="1">
    <citation type="journal article" date="2013" name="Biodegradation">
        <title>Quantitative proteomic analysis of ibuprofen-degrading Patulibacter sp. strain I11.</title>
        <authorList>
            <person name="Almeida B."/>
            <person name="Kjeldal H."/>
            <person name="Lolas I."/>
            <person name="Knudsen A.D."/>
            <person name="Carvalho G."/>
            <person name="Nielsen K.L."/>
            <person name="Barreto Crespo M.T."/>
            <person name="Stensballe A."/>
            <person name="Nielsen J.L."/>
        </authorList>
    </citation>
    <scope>NUCLEOTIDE SEQUENCE [LARGE SCALE GENOMIC DNA]</scope>
    <source>
        <strain evidence="5 6">I11</strain>
    </source>
</reference>
<evidence type="ECO:0000256" key="2">
    <source>
        <dbReference type="ARBA" id="ARBA00022729"/>
    </source>
</evidence>
<dbReference type="AlphaFoldDB" id="H0E817"/>
<gene>
    <name evidence="5" type="ORF">PAI11_29740</name>
</gene>
<dbReference type="InterPro" id="IPR028081">
    <property type="entry name" value="Leu-bd"/>
</dbReference>
<dbReference type="CDD" id="cd06341">
    <property type="entry name" value="PBP1_ABC_ligand_binding-like"/>
    <property type="match status" value="1"/>
</dbReference>
<organism evidence="5 6">
    <name type="scientific">Patulibacter medicamentivorans</name>
    <dbReference type="NCBI Taxonomy" id="1097667"/>
    <lineage>
        <taxon>Bacteria</taxon>
        <taxon>Bacillati</taxon>
        <taxon>Actinomycetota</taxon>
        <taxon>Thermoleophilia</taxon>
        <taxon>Solirubrobacterales</taxon>
        <taxon>Patulibacteraceae</taxon>
        <taxon>Patulibacter</taxon>
    </lineage>
</organism>
<dbReference type="PANTHER" id="PTHR47235:SF1">
    <property type="entry name" value="BLR6548 PROTEIN"/>
    <property type="match status" value="1"/>
</dbReference>
<dbReference type="Gene3D" id="3.40.50.2300">
    <property type="match status" value="2"/>
</dbReference>
<proteinExistence type="inferred from homology"/>
<evidence type="ECO:0000259" key="4">
    <source>
        <dbReference type="Pfam" id="PF13458"/>
    </source>
</evidence>
<keyword evidence="6" id="KW-1185">Reference proteome</keyword>
<keyword evidence="2" id="KW-0732">Signal</keyword>
<feature type="domain" description="Leucine-binding protein" evidence="4">
    <location>
        <begin position="79"/>
        <end position="422"/>
    </location>
</feature>
<feature type="region of interest" description="Disordered" evidence="3">
    <location>
        <begin position="1"/>
        <end position="20"/>
    </location>
</feature>
<dbReference type="PANTHER" id="PTHR47235">
    <property type="entry name" value="BLR6548 PROTEIN"/>
    <property type="match status" value="1"/>
</dbReference>
<dbReference type="Proteomes" id="UP000005143">
    <property type="component" value="Unassembled WGS sequence"/>
</dbReference>
<evidence type="ECO:0000313" key="5">
    <source>
        <dbReference type="EMBL" id="EHN10215.1"/>
    </source>
</evidence>
<dbReference type="PATRIC" id="fig|1097667.3.peg.2949"/>
<dbReference type="Pfam" id="PF13458">
    <property type="entry name" value="Peripla_BP_6"/>
    <property type="match status" value="1"/>
</dbReference>
<protein>
    <submittedName>
        <fullName evidence="5">Leucine-isoleucine-valine-threonine-and alanine-binding protein</fullName>
    </submittedName>
</protein>
<comment type="caution">
    <text evidence="5">The sequence shown here is derived from an EMBL/GenBank/DDBJ whole genome shotgun (WGS) entry which is preliminary data.</text>
</comment>
<evidence type="ECO:0000256" key="1">
    <source>
        <dbReference type="ARBA" id="ARBA00010062"/>
    </source>
</evidence>
<dbReference type="SUPFAM" id="SSF53822">
    <property type="entry name" value="Periplasmic binding protein-like I"/>
    <property type="match status" value="1"/>
</dbReference>